<comment type="caution">
    <text evidence="2">The sequence shown here is derived from an EMBL/GenBank/DDBJ whole genome shotgun (WGS) entry which is preliminary data.</text>
</comment>
<evidence type="ECO:0000256" key="1">
    <source>
        <dbReference type="SAM" id="Phobius"/>
    </source>
</evidence>
<sequence>MHKINKRKTWSALIITMVVIMIVTSMMIYFLEKIVPISKNVIWIENSTIAYYEAQSWIEEALLGMSWSNPALEPSKIATAITSRDYWFQVIATWTQSPRAWEWNSEFNPTNSWYRIWPWEPFQVVINDWIDFWSAQHLNIALRTPNLDGDPFTYIDLKASPNPIVSWTVAWSWRVLYSSWWITPAMITNNRTYFSNDENSDSYWSRFLLTGSDTAVPDIWLWVDLELKQWKFKEFYKSTTPFVGKWLWTNWASCANYKCSIKFSVVAPLIASDWKIIPYLEMRFSVTANSPATPVKLPYRYTIINADGYSYWFKRHISRDIMQQTTNEALDFTIFQ</sequence>
<dbReference type="EMBL" id="AMFJ01000334">
    <property type="protein sequence ID" value="EKE28424.1"/>
    <property type="molecule type" value="Genomic_DNA"/>
</dbReference>
<feature type="transmembrane region" description="Helical" evidence="1">
    <location>
        <begin position="12"/>
        <end position="31"/>
    </location>
</feature>
<name>K2GDR7_9BACT</name>
<organism evidence="2">
    <name type="scientific">uncultured bacterium</name>
    <name type="common">gcode 4</name>
    <dbReference type="NCBI Taxonomy" id="1234023"/>
    <lineage>
        <taxon>Bacteria</taxon>
        <taxon>environmental samples</taxon>
    </lineage>
</organism>
<reference evidence="2" key="1">
    <citation type="journal article" date="2012" name="Science">
        <title>Fermentation, hydrogen, and sulfur metabolism in multiple uncultivated bacterial phyla.</title>
        <authorList>
            <person name="Wrighton K.C."/>
            <person name="Thomas B.C."/>
            <person name="Sharon I."/>
            <person name="Miller C.S."/>
            <person name="Castelle C.J."/>
            <person name="VerBerkmoes N.C."/>
            <person name="Wilkins M.J."/>
            <person name="Hettich R.L."/>
            <person name="Lipton M.S."/>
            <person name="Williams K.H."/>
            <person name="Long P.E."/>
            <person name="Banfield J.F."/>
        </authorList>
    </citation>
    <scope>NUCLEOTIDE SEQUENCE [LARGE SCALE GENOMIC DNA]</scope>
</reference>
<keyword evidence="1" id="KW-0812">Transmembrane</keyword>
<keyword evidence="1" id="KW-1133">Transmembrane helix</keyword>
<accession>K2GDR7</accession>
<proteinExistence type="predicted"/>
<keyword evidence="1" id="KW-0472">Membrane</keyword>
<protein>
    <submittedName>
        <fullName evidence="2">Uncharacterized protein</fullName>
    </submittedName>
</protein>
<gene>
    <name evidence="2" type="ORF">ACD_3C00060G0004</name>
</gene>
<dbReference type="AlphaFoldDB" id="K2GDR7"/>
<evidence type="ECO:0000313" key="2">
    <source>
        <dbReference type="EMBL" id="EKE28424.1"/>
    </source>
</evidence>